<dbReference type="FunFam" id="2.10.110.10:FF:000001">
    <property type="entry name" value="Cysteine and glycine-rich protein 1"/>
    <property type="match status" value="2"/>
</dbReference>
<dbReference type="AlphaFoldDB" id="A0A8E0RP18"/>
<dbReference type="Pfam" id="PF00412">
    <property type="entry name" value="LIM"/>
    <property type="match status" value="2"/>
</dbReference>
<dbReference type="GO" id="GO:0046872">
    <property type="term" value="F:metal ion binding"/>
    <property type="evidence" value="ECO:0007669"/>
    <property type="project" value="UniProtKB-KW"/>
</dbReference>
<evidence type="ECO:0000256" key="5">
    <source>
        <dbReference type="ARBA" id="ARBA00023038"/>
    </source>
</evidence>
<evidence type="ECO:0000256" key="6">
    <source>
        <dbReference type="ARBA" id="ARBA00023242"/>
    </source>
</evidence>
<keyword evidence="4 7" id="KW-0862">Zinc</keyword>
<name>A0A8E0RP18_9TREM</name>
<evidence type="ECO:0000256" key="3">
    <source>
        <dbReference type="ARBA" id="ARBA00022737"/>
    </source>
</evidence>
<dbReference type="PROSITE" id="PS00478">
    <property type="entry name" value="LIM_DOMAIN_1"/>
    <property type="match status" value="2"/>
</dbReference>
<accession>A0A8E0RP18</accession>
<evidence type="ECO:0000256" key="7">
    <source>
        <dbReference type="PROSITE-ProRule" id="PRU00125"/>
    </source>
</evidence>
<dbReference type="EMBL" id="LUCM01009414">
    <property type="protein sequence ID" value="KAA0187020.1"/>
    <property type="molecule type" value="Genomic_DNA"/>
</dbReference>
<dbReference type="InterPro" id="IPR001781">
    <property type="entry name" value="Znf_LIM"/>
</dbReference>
<keyword evidence="10" id="KW-1185">Reference proteome</keyword>
<dbReference type="PROSITE" id="PS50023">
    <property type="entry name" value="LIM_DOMAIN_2"/>
    <property type="match status" value="2"/>
</dbReference>
<dbReference type="GO" id="GO:0030018">
    <property type="term" value="C:Z disc"/>
    <property type="evidence" value="ECO:0007669"/>
    <property type="project" value="TreeGrafter"/>
</dbReference>
<sequence>MPSEICPKCQKAVYAAEKKIAGGKAWHSMCLKCGLCNKMLDSTTVAEHEGEVFCKQCHGRKFGPKGYGFGGGSGALNMDSGAHLGNVGTEMSLPPCCLISYPGSNKPTTAGTGGAIIPPEQGGCPRCGKRVYDAEKAIGCPSGLSFHKACFRCKTCGKSLDSTTLCTQKEEKEIYCKGKLYTGEHIDGKLQKNLNKQDILFTHLIQREMKKNNNIVI</sequence>
<comment type="caution">
    <text evidence="9">The sequence shown here is derived from an EMBL/GenBank/DDBJ whole genome shotgun (WGS) entry which is preliminary data.</text>
</comment>
<dbReference type="GO" id="GO:0008307">
    <property type="term" value="F:structural constituent of muscle"/>
    <property type="evidence" value="ECO:0007669"/>
    <property type="project" value="TreeGrafter"/>
</dbReference>
<gene>
    <name evidence="9" type="ORF">FBUS_06465</name>
</gene>
<comment type="subcellular location">
    <subcellularLocation>
        <location evidence="1">Nucleus</location>
    </subcellularLocation>
</comment>
<keyword evidence="2 7" id="KW-0479">Metal-binding</keyword>
<keyword evidence="3" id="KW-0677">Repeat</keyword>
<proteinExistence type="predicted"/>
<reference evidence="9" key="1">
    <citation type="submission" date="2019-05" db="EMBL/GenBank/DDBJ databases">
        <title>Annotation for the trematode Fasciolopsis buski.</title>
        <authorList>
            <person name="Choi Y.-J."/>
        </authorList>
    </citation>
    <scope>NUCLEOTIDE SEQUENCE</scope>
    <source>
        <strain evidence="9">HT</strain>
        <tissue evidence="9">Whole worm</tissue>
    </source>
</reference>
<dbReference type="SUPFAM" id="SSF57716">
    <property type="entry name" value="Glucocorticoid receptor-like (DNA-binding domain)"/>
    <property type="match status" value="3"/>
</dbReference>
<organism evidence="9 10">
    <name type="scientific">Fasciolopsis buskii</name>
    <dbReference type="NCBI Taxonomy" id="27845"/>
    <lineage>
        <taxon>Eukaryota</taxon>
        <taxon>Metazoa</taxon>
        <taxon>Spiralia</taxon>
        <taxon>Lophotrochozoa</taxon>
        <taxon>Platyhelminthes</taxon>
        <taxon>Trematoda</taxon>
        <taxon>Digenea</taxon>
        <taxon>Plagiorchiida</taxon>
        <taxon>Echinostomata</taxon>
        <taxon>Echinostomatoidea</taxon>
        <taxon>Fasciolidae</taxon>
        <taxon>Fasciolopsis</taxon>
    </lineage>
</organism>
<evidence type="ECO:0000313" key="10">
    <source>
        <dbReference type="Proteomes" id="UP000728185"/>
    </source>
</evidence>
<evidence type="ECO:0000313" key="9">
    <source>
        <dbReference type="EMBL" id="KAA0187020.1"/>
    </source>
</evidence>
<dbReference type="SMART" id="SM00132">
    <property type="entry name" value="LIM"/>
    <property type="match status" value="2"/>
</dbReference>
<evidence type="ECO:0000259" key="8">
    <source>
        <dbReference type="PROSITE" id="PS50023"/>
    </source>
</evidence>
<dbReference type="OrthoDB" id="1679758at2759"/>
<dbReference type="CDD" id="cd09326">
    <property type="entry name" value="LIM_CRP_like"/>
    <property type="match status" value="1"/>
</dbReference>
<dbReference type="GO" id="GO:0060537">
    <property type="term" value="P:muscle tissue development"/>
    <property type="evidence" value="ECO:0007669"/>
    <property type="project" value="TreeGrafter"/>
</dbReference>
<feature type="domain" description="LIM zinc-binding" evidence="8">
    <location>
        <begin position="122"/>
        <end position="187"/>
    </location>
</feature>
<evidence type="ECO:0000256" key="4">
    <source>
        <dbReference type="ARBA" id="ARBA00022833"/>
    </source>
</evidence>
<dbReference type="CDD" id="cd09404">
    <property type="entry name" value="LIM1_MLP84B_like"/>
    <property type="match status" value="1"/>
</dbReference>
<dbReference type="PANTHER" id="PTHR24215">
    <property type="entry name" value="RHO-GTPASE-ACTIVATING PROTEIN LRG1"/>
    <property type="match status" value="1"/>
</dbReference>
<evidence type="ECO:0000256" key="1">
    <source>
        <dbReference type="ARBA" id="ARBA00004123"/>
    </source>
</evidence>
<dbReference type="GO" id="GO:0045214">
    <property type="term" value="P:sarcomere organization"/>
    <property type="evidence" value="ECO:0007669"/>
    <property type="project" value="TreeGrafter"/>
</dbReference>
<dbReference type="Proteomes" id="UP000728185">
    <property type="component" value="Unassembled WGS sequence"/>
</dbReference>
<dbReference type="PANTHER" id="PTHR24215:SF35">
    <property type="entry name" value="MUSCLE LIM PROTEIN MLP84B"/>
    <property type="match status" value="1"/>
</dbReference>
<evidence type="ECO:0000256" key="2">
    <source>
        <dbReference type="ARBA" id="ARBA00022723"/>
    </source>
</evidence>
<keyword evidence="6" id="KW-0539">Nucleus</keyword>
<dbReference type="GO" id="GO:0005634">
    <property type="term" value="C:nucleus"/>
    <property type="evidence" value="ECO:0007669"/>
    <property type="project" value="UniProtKB-SubCell"/>
</dbReference>
<dbReference type="Gene3D" id="2.10.110.10">
    <property type="entry name" value="Cysteine Rich Protein"/>
    <property type="match status" value="2"/>
</dbReference>
<protein>
    <submittedName>
        <fullName evidence="9">Transforming growth factor beta 1 induced</fullName>
    </submittedName>
</protein>
<dbReference type="GO" id="GO:0042805">
    <property type="term" value="F:actinin binding"/>
    <property type="evidence" value="ECO:0007669"/>
    <property type="project" value="TreeGrafter"/>
</dbReference>
<feature type="domain" description="LIM zinc-binding" evidence="8">
    <location>
        <begin position="4"/>
        <end position="64"/>
    </location>
</feature>
<keyword evidence="5 7" id="KW-0440">LIM domain</keyword>